<proteinExistence type="predicted"/>
<dbReference type="AlphaFoldDB" id="A0A1I6UAZ5"/>
<dbReference type="InterPro" id="IPR010744">
    <property type="entry name" value="Phage_CI_N"/>
</dbReference>
<name>A0A1I6UAZ5_9GAMM</name>
<protein>
    <submittedName>
        <fullName evidence="2">Bacteriophage CI repressor helix-turn-helix domain-containing protein</fullName>
    </submittedName>
</protein>
<dbReference type="Proteomes" id="UP000182827">
    <property type="component" value="Unassembled WGS sequence"/>
</dbReference>
<evidence type="ECO:0000259" key="1">
    <source>
        <dbReference type="Pfam" id="PF07022"/>
    </source>
</evidence>
<feature type="domain" description="Bacteriophage CI repressor N-terminal" evidence="1">
    <location>
        <begin position="11"/>
        <end position="39"/>
    </location>
</feature>
<dbReference type="Pfam" id="PF07022">
    <property type="entry name" value="Phage_CI_repr"/>
    <property type="match status" value="1"/>
</dbReference>
<sequence>MSIYQFTVDDLRARYGCKSDIELANLLGWSKGTISLWRSSGIPVGYQRFLNVETHTTPSRKKLPLTA</sequence>
<organism evidence="2 3">
    <name type="scientific">Acinetobacter bohemicus</name>
    <dbReference type="NCBI Taxonomy" id="1435036"/>
    <lineage>
        <taxon>Bacteria</taxon>
        <taxon>Pseudomonadati</taxon>
        <taxon>Pseudomonadota</taxon>
        <taxon>Gammaproteobacteria</taxon>
        <taxon>Moraxellales</taxon>
        <taxon>Moraxellaceae</taxon>
        <taxon>Acinetobacter</taxon>
    </lineage>
</organism>
<dbReference type="RefSeq" id="WP_074946470.1">
    <property type="nucleotide sequence ID" value="NZ_FOZU01000015.1"/>
</dbReference>
<accession>A0A1I6UAZ5</accession>
<evidence type="ECO:0000313" key="3">
    <source>
        <dbReference type="Proteomes" id="UP000182827"/>
    </source>
</evidence>
<gene>
    <name evidence="2" type="ORF">SAMN05444586_101555</name>
</gene>
<reference evidence="3" key="1">
    <citation type="submission" date="2016-10" db="EMBL/GenBank/DDBJ databases">
        <authorList>
            <person name="Varghese N."/>
            <person name="Submissions S."/>
        </authorList>
    </citation>
    <scope>NUCLEOTIDE SEQUENCE [LARGE SCALE GENOMIC DNA]</scope>
    <source>
        <strain evidence="3">ANC 5076</strain>
    </source>
</reference>
<keyword evidence="3" id="KW-1185">Reference proteome</keyword>
<dbReference type="GO" id="GO:0003677">
    <property type="term" value="F:DNA binding"/>
    <property type="evidence" value="ECO:0007669"/>
    <property type="project" value="InterPro"/>
</dbReference>
<dbReference type="EMBL" id="FOZU01000015">
    <property type="protein sequence ID" value="SFS98623.1"/>
    <property type="molecule type" value="Genomic_DNA"/>
</dbReference>
<evidence type="ECO:0000313" key="2">
    <source>
        <dbReference type="EMBL" id="SFS98623.1"/>
    </source>
</evidence>
<dbReference type="GO" id="GO:0045892">
    <property type="term" value="P:negative regulation of DNA-templated transcription"/>
    <property type="evidence" value="ECO:0007669"/>
    <property type="project" value="InterPro"/>
</dbReference>